<dbReference type="GO" id="GO:0016301">
    <property type="term" value="F:kinase activity"/>
    <property type="evidence" value="ECO:0007669"/>
    <property type="project" value="UniProtKB-KW"/>
</dbReference>
<keyword evidence="1" id="KW-0808">Transferase</keyword>
<evidence type="ECO:0000313" key="6">
    <source>
        <dbReference type="EMBL" id="QWC09005.1"/>
    </source>
</evidence>
<dbReference type="EMBL" id="CP076022">
    <property type="protein sequence ID" value="QWC09005.1"/>
    <property type="molecule type" value="Genomic_DNA"/>
</dbReference>
<dbReference type="GO" id="GO:0005524">
    <property type="term" value="F:ATP binding"/>
    <property type="evidence" value="ECO:0007669"/>
    <property type="project" value="UniProtKB-KW"/>
</dbReference>
<protein>
    <recommendedName>
        <fullName evidence="5">Maltokinase N-terminal cap domain-containing protein</fullName>
    </recommendedName>
</protein>
<dbReference type="InterPro" id="IPR040999">
    <property type="entry name" value="Mak_N_cap"/>
</dbReference>
<gene>
    <name evidence="6" type="ORF">KKR91_10755</name>
</gene>
<evidence type="ECO:0000256" key="3">
    <source>
        <dbReference type="ARBA" id="ARBA00022777"/>
    </source>
</evidence>
<dbReference type="NCBIfam" id="NF047744">
    <property type="entry name" value="CG0192_rel"/>
    <property type="match status" value="1"/>
</dbReference>
<evidence type="ECO:0000313" key="7">
    <source>
        <dbReference type="Proteomes" id="UP000676885"/>
    </source>
</evidence>
<keyword evidence="3" id="KW-0418">Kinase</keyword>
<dbReference type="AlphaFoldDB" id="A0A975QYQ9"/>
<dbReference type="Pfam" id="PF18085">
    <property type="entry name" value="Mak_N_cap"/>
    <property type="match status" value="1"/>
</dbReference>
<dbReference type="KEGG" id="ajg:KKR91_10755"/>
<keyword evidence="4" id="KW-0067">ATP-binding</keyword>
<evidence type="ECO:0000259" key="5">
    <source>
        <dbReference type="Pfam" id="PF18085"/>
    </source>
</evidence>
<evidence type="ECO:0000256" key="4">
    <source>
        <dbReference type="ARBA" id="ARBA00022840"/>
    </source>
</evidence>
<sequence length="211" mass="22318">MAHIYQADLHPGKMALISAWLPSTDWFPGTEQLAIEHVGSFRFDDPEGEVGIETHLVAAGANVLQVPLTYRGAPLEGADAFLVSTMEHSVLGRRWVYDGCGDPAYADALAASILSGQGQAEQYFEVDGVREAIPATLDIRASGLPDGEELAEGPQPGPAELPVARIRAGDWELSVVRVLDLGGEAVADPALTATWNGQDVPVLLAWALPAA</sequence>
<keyword evidence="2" id="KW-0547">Nucleotide-binding</keyword>
<dbReference type="Proteomes" id="UP000676885">
    <property type="component" value="Chromosome"/>
</dbReference>
<name>A0A975QYQ9_9MICC</name>
<proteinExistence type="predicted"/>
<evidence type="ECO:0000256" key="1">
    <source>
        <dbReference type="ARBA" id="ARBA00022679"/>
    </source>
</evidence>
<dbReference type="RefSeq" id="WP_210229432.1">
    <property type="nucleotide sequence ID" value="NZ_CP076022.1"/>
</dbReference>
<organism evidence="6 7">
    <name type="scientific">Arthrobacter jiangjiafuii</name>
    <dbReference type="NCBI Taxonomy" id="2817475"/>
    <lineage>
        <taxon>Bacteria</taxon>
        <taxon>Bacillati</taxon>
        <taxon>Actinomycetota</taxon>
        <taxon>Actinomycetes</taxon>
        <taxon>Micrococcales</taxon>
        <taxon>Micrococcaceae</taxon>
        <taxon>Arthrobacter</taxon>
    </lineage>
</organism>
<reference evidence="6 7" key="1">
    <citation type="submission" date="2021-05" db="EMBL/GenBank/DDBJ databases">
        <title>Novel species in genus Arthrobacter.</title>
        <authorList>
            <person name="Zhang G."/>
        </authorList>
    </citation>
    <scope>NUCLEOTIDE SEQUENCE [LARGE SCALE GENOMIC DNA]</scope>
    <source>
        <strain evidence="7">zg-ZUI227</strain>
    </source>
</reference>
<accession>A0A975QYQ9</accession>
<feature type="domain" description="Maltokinase N-terminal cap" evidence="5">
    <location>
        <begin position="20"/>
        <end position="102"/>
    </location>
</feature>
<keyword evidence="7" id="KW-1185">Reference proteome</keyword>
<evidence type="ECO:0000256" key="2">
    <source>
        <dbReference type="ARBA" id="ARBA00022741"/>
    </source>
</evidence>